<dbReference type="OrthoDB" id="6387367at2"/>
<dbReference type="Gene3D" id="2.40.128.200">
    <property type="match status" value="1"/>
</dbReference>
<evidence type="ECO:0000313" key="10">
    <source>
        <dbReference type="Proteomes" id="UP000623509"/>
    </source>
</evidence>
<feature type="signal peptide" evidence="5">
    <location>
        <begin position="1"/>
        <end position="17"/>
    </location>
</feature>
<evidence type="ECO:0000256" key="5">
    <source>
        <dbReference type="SAM" id="SignalP"/>
    </source>
</evidence>
<sequence>MKKTVLSLLAFALAACASVPEGMQKETPMNRVHYRCASGEQIEVRYFPLQGVAVLVREGRTLELQQQVSASGFWYSNGPTSLRGKGQQLTLEIGRMVPIQCEASDD</sequence>
<evidence type="ECO:0000256" key="2">
    <source>
        <dbReference type="ARBA" id="ARBA00023136"/>
    </source>
</evidence>
<dbReference type="Proteomes" id="UP000216107">
    <property type="component" value="Unassembled WGS sequence"/>
</dbReference>
<keyword evidence="3" id="KW-0564">Palmitate</keyword>
<keyword evidence="2" id="KW-0472">Membrane</keyword>
<name>A0A272ES11_9RHOO</name>
<dbReference type="SUPFAM" id="SSF141488">
    <property type="entry name" value="YdhA-like"/>
    <property type="match status" value="1"/>
</dbReference>
<protein>
    <recommendedName>
        <fullName evidence="6">C-type lysozyme inhibitor domain-containing protein</fullName>
    </recommendedName>
</protein>
<dbReference type="AlphaFoldDB" id="A0A272ES11"/>
<comment type="caution">
    <text evidence="8">The sequence shown here is derived from an EMBL/GenBank/DDBJ whole genome shotgun (WGS) entry which is preliminary data.</text>
</comment>
<evidence type="ECO:0000313" key="9">
    <source>
        <dbReference type="Proteomes" id="UP000216107"/>
    </source>
</evidence>
<dbReference type="RefSeq" id="WP_095524852.1">
    <property type="nucleotide sequence ID" value="NZ_MDUX01000033.1"/>
</dbReference>
<keyword evidence="1 5" id="KW-0732">Signal</keyword>
<reference evidence="8 9" key="2">
    <citation type="submission" date="2017-07" db="EMBL/GenBank/DDBJ databases">
        <title>Candidatus Dactylopiibacterium carminicum, a nitrogen-fixing symbiont of the cochineal insect Dactylopius coccus and Dactylopius opuntiae (Hemiptera: Coccoidea: Dactylopiidae).</title>
        <authorList>
            <person name="Vera A."/>
        </authorList>
    </citation>
    <scope>NUCLEOTIDE SEQUENCE [LARGE SCALE GENOMIC DNA]</scope>
    <source>
        <strain evidence="8 9">NFDCM</strain>
    </source>
</reference>
<dbReference type="InterPro" id="IPR036328">
    <property type="entry name" value="MliC_sf"/>
</dbReference>
<dbReference type="Pfam" id="PF09864">
    <property type="entry name" value="MliC"/>
    <property type="match status" value="1"/>
</dbReference>
<organism evidence="8 9">
    <name type="scientific">Candidatus Dactylopiibacterium carminicum</name>
    <dbReference type="NCBI Taxonomy" id="857335"/>
    <lineage>
        <taxon>Bacteria</taxon>
        <taxon>Pseudomonadati</taxon>
        <taxon>Pseudomonadota</taxon>
        <taxon>Betaproteobacteria</taxon>
        <taxon>Rhodocyclales</taxon>
        <taxon>Rhodocyclaceae</taxon>
        <taxon>Candidatus Dactylopiibacterium</taxon>
    </lineage>
</organism>
<dbReference type="InterPro" id="IPR018660">
    <property type="entry name" value="MliC"/>
</dbReference>
<gene>
    <name evidence="7" type="ORF">BGI27_10575</name>
    <name evidence="8" type="ORF">CGU29_09660</name>
</gene>
<dbReference type="EMBL" id="NMRN01000027">
    <property type="protein sequence ID" value="PAS92885.1"/>
    <property type="molecule type" value="Genomic_DNA"/>
</dbReference>
<evidence type="ECO:0000256" key="3">
    <source>
        <dbReference type="ARBA" id="ARBA00023139"/>
    </source>
</evidence>
<evidence type="ECO:0000313" key="7">
    <source>
        <dbReference type="EMBL" id="KAF7598909.1"/>
    </source>
</evidence>
<dbReference type="PROSITE" id="PS51257">
    <property type="entry name" value="PROKAR_LIPOPROTEIN"/>
    <property type="match status" value="1"/>
</dbReference>
<reference evidence="7 10" key="1">
    <citation type="submission" date="2016-08" db="EMBL/GenBank/DDBJ databases">
        <title>Candidatus Dactylopiibacterium carminicum genome sequence.</title>
        <authorList>
            <person name="Ramirez-Puebla S.T."/>
            <person name="Ormeno-Orrillo E."/>
            <person name="Vera-Ponce De Leon A."/>
            <person name="Luis L."/>
            <person name="Sanchez-Flores A."/>
            <person name="Monica R."/>
            <person name="Martinez-Romero E."/>
        </authorList>
    </citation>
    <scope>NUCLEOTIDE SEQUENCE [LARGE SCALE GENOMIC DNA]</scope>
    <source>
        <strain evidence="7">END1</strain>
    </source>
</reference>
<evidence type="ECO:0000313" key="8">
    <source>
        <dbReference type="EMBL" id="PAS92885.1"/>
    </source>
</evidence>
<feature type="domain" description="C-type lysozyme inhibitor" evidence="6">
    <location>
        <begin position="34"/>
        <end position="98"/>
    </location>
</feature>
<accession>A0A272ES11</accession>
<evidence type="ECO:0000256" key="4">
    <source>
        <dbReference type="ARBA" id="ARBA00023288"/>
    </source>
</evidence>
<keyword evidence="4" id="KW-0449">Lipoprotein</keyword>
<dbReference type="Proteomes" id="UP000623509">
    <property type="component" value="Unassembled WGS sequence"/>
</dbReference>
<proteinExistence type="predicted"/>
<keyword evidence="10" id="KW-1185">Reference proteome</keyword>
<dbReference type="EMBL" id="MDUX01000033">
    <property type="protein sequence ID" value="KAF7598909.1"/>
    <property type="molecule type" value="Genomic_DNA"/>
</dbReference>
<evidence type="ECO:0000256" key="1">
    <source>
        <dbReference type="ARBA" id="ARBA00022729"/>
    </source>
</evidence>
<feature type="chain" id="PRO_5013397913" description="C-type lysozyme inhibitor domain-containing protein" evidence="5">
    <location>
        <begin position="18"/>
        <end position="106"/>
    </location>
</feature>
<evidence type="ECO:0000259" key="6">
    <source>
        <dbReference type="Pfam" id="PF09864"/>
    </source>
</evidence>